<organism evidence="2 3">
    <name type="scientific">Flavisolibacter tropicus</name>
    <dbReference type="NCBI Taxonomy" id="1492898"/>
    <lineage>
        <taxon>Bacteria</taxon>
        <taxon>Pseudomonadati</taxon>
        <taxon>Bacteroidota</taxon>
        <taxon>Chitinophagia</taxon>
        <taxon>Chitinophagales</taxon>
        <taxon>Chitinophagaceae</taxon>
        <taxon>Flavisolibacter</taxon>
    </lineage>
</organism>
<dbReference type="AlphaFoldDB" id="A0A172TYL5"/>
<proteinExistence type="predicted"/>
<dbReference type="KEGG" id="fla:SY85_18230"/>
<gene>
    <name evidence="2" type="ORF">SY85_18230</name>
</gene>
<dbReference type="RefSeq" id="WP_066406322.1">
    <property type="nucleotide sequence ID" value="NZ_CP011390.1"/>
</dbReference>
<evidence type="ECO:0000313" key="2">
    <source>
        <dbReference type="EMBL" id="ANE52140.1"/>
    </source>
</evidence>
<reference evidence="3" key="1">
    <citation type="submission" date="2015-01" db="EMBL/GenBank/DDBJ databases">
        <title>Flavisolibacter sp./LCS9/ whole genome sequencing.</title>
        <authorList>
            <person name="Kim M.K."/>
            <person name="Srinivasan S."/>
            <person name="Lee J.-J."/>
        </authorList>
    </citation>
    <scope>NUCLEOTIDE SEQUENCE [LARGE SCALE GENOMIC DNA]</scope>
    <source>
        <strain evidence="3">LCS9</strain>
    </source>
</reference>
<dbReference type="EMBL" id="CP011390">
    <property type="protein sequence ID" value="ANE52140.1"/>
    <property type="molecule type" value="Genomic_DNA"/>
</dbReference>
<dbReference type="OrthoDB" id="1496332at2"/>
<dbReference type="Proteomes" id="UP000077177">
    <property type="component" value="Chromosome"/>
</dbReference>
<name>A0A172TYL5_9BACT</name>
<sequence>MKQKLLLLSLCALFAFFNAQAQCDPWIVKAYKQLYNRTPSADECNIRNYNNGSWSNYNELETYIKNYNNAKTTTSCDPWIVKAYQELYRRTPSAQECNTRNYNNGSWNNYNELVTYIKNYNNAKNPPAQTAKSTLKGDPWIVQIYRELYRRDPNAGELVISNYGNGKWSDYNSLKKLIQEFQNNLSKNKINLKYKDIGGLGYFLVGYATPNGLGAVNIVDANGAKVVAAGGLNLINADIARVVSAGGLNLQQIVADFVKENGGYVVSAGGLNLINFNQAGLTQTQLMDNIRNIPGAQFGAGFRTQGVGEMVIPSSGGNTIIFK</sequence>
<accession>A0A172TYL5</accession>
<feature type="signal peptide" evidence="1">
    <location>
        <begin position="1"/>
        <end position="21"/>
    </location>
</feature>
<feature type="chain" id="PRO_5008001404" evidence="1">
    <location>
        <begin position="22"/>
        <end position="323"/>
    </location>
</feature>
<evidence type="ECO:0000256" key="1">
    <source>
        <dbReference type="SAM" id="SignalP"/>
    </source>
</evidence>
<keyword evidence="1" id="KW-0732">Signal</keyword>
<keyword evidence="3" id="KW-1185">Reference proteome</keyword>
<reference evidence="2 3" key="2">
    <citation type="journal article" date="2016" name="Int. J. Syst. Evol. Microbiol.">
        <title>Flavisolibacter tropicus sp. nov., isolated from tropical soil.</title>
        <authorList>
            <person name="Lee J.J."/>
            <person name="Kang M.S."/>
            <person name="Kim G.S."/>
            <person name="Lee C.S."/>
            <person name="Lim S."/>
            <person name="Lee J."/>
            <person name="Roh S.H."/>
            <person name="Kang H."/>
            <person name="Ha J.M."/>
            <person name="Bae S."/>
            <person name="Jung H.Y."/>
            <person name="Kim M.K."/>
        </authorList>
    </citation>
    <scope>NUCLEOTIDE SEQUENCE [LARGE SCALE GENOMIC DNA]</scope>
    <source>
        <strain evidence="2 3">LCS9</strain>
    </source>
</reference>
<evidence type="ECO:0000313" key="3">
    <source>
        <dbReference type="Proteomes" id="UP000077177"/>
    </source>
</evidence>
<protein>
    <submittedName>
        <fullName evidence="2">Uncharacterized protein</fullName>
    </submittedName>
</protein>